<keyword evidence="10" id="KW-0159">Chromosome partition</keyword>
<evidence type="ECO:0000313" key="21">
    <source>
        <dbReference type="Proteomes" id="UP000603453"/>
    </source>
</evidence>
<dbReference type="GO" id="GO:0042729">
    <property type="term" value="C:DASH complex"/>
    <property type="evidence" value="ECO:0007669"/>
    <property type="project" value="InterPro"/>
</dbReference>
<keyword evidence="21" id="KW-1185">Reference proteome</keyword>
<dbReference type="GO" id="GO:0051301">
    <property type="term" value="P:cell division"/>
    <property type="evidence" value="ECO:0007669"/>
    <property type="project" value="UniProtKB-KW"/>
</dbReference>
<dbReference type="PANTHER" id="PTHR28216">
    <property type="entry name" value="DASH COMPLEX SUBUNIT DUO1"/>
    <property type="match status" value="1"/>
</dbReference>
<evidence type="ECO:0000256" key="11">
    <source>
        <dbReference type="ARBA" id="ARBA00022838"/>
    </source>
</evidence>
<evidence type="ECO:0000256" key="13">
    <source>
        <dbReference type="ARBA" id="ARBA00023212"/>
    </source>
</evidence>
<proteinExistence type="inferred from homology"/>
<feature type="region of interest" description="Disordered" evidence="19">
    <location>
        <begin position="1"/>
        <end position="43"/>
    </location>
</feature>
<gene>
    <name evidence="20" type="ORF">INT47_007121</name>
</gene>
<evidence type="ECO:0000256" key="3">
    <source>
        <dbReference type="ARBA" id="ARBA00004629"/>
    </source>
</evidence>
<evidence type="ECO:0000256" key="6">
    <source>
        <dbReference type="ARBA" id="ARBA00022490"/>
    </source>
</evidence>
<feature type="compositionally biased region" description="Polar residues" evidence="19">
    <location>
        <begin position="29"/>
        <end position="43"/>
    </location>
</feature>
<dbReference type="Pfam" id="PF08651">
    <property type="entry name" value="DASH_Duo1"/>
    <property type="match status" value="1"/>
</dbReference>
<dbReference type="GO" id="GO:0007059">
    <property type="term" value="P:chromosome segregation"/>
    <property type="evidence" value="ECO:0007669"/>
    <property type="project" value="UniProtKB-KW"/>
</dbReference>
<evidence type="ECO:0000256" key="10">
    <source>
        <dbReference type="ARBA" id="ARBA00022829"/>
    </source>
</evidence>
<comment type="subcellular location">
    <subcellularLocation>
        <location evidence="3">Chromosome</location>
        <location evidence="3">Centromere</location>
        <location evidence="3">Kinetochore</location>
    </subcellularLocation>
    <subcellularLocation>
        <location evidence="2">Cytoplasm</location>
        <location evidence="2">Cytoskeleton</location>
        <location evidence="2">Spindle</location>
    </subcellularLocation>
    <subcellularLocation>
        <location evidence="1">Nucleus</location>
    </subcellularLocation>
</comment>
<evidence type="ECO:0000256" key="2">
    <source>
        <dbReference type="ARBA" id="ARBA00004186"/>
    </source>
</evidence>
<organism evidence="20 21">
    <name type="scientific">Mucor saturninus</name>
    <dbReference type="NCBI Taxonomy" id="64648"/>
    <lineage>
        <taxon>Eukaryota</taxon>
        <taxon>Fungi</taxon>
        <taxon>Fungi incertae sedis</taxon>
        <taxon>Mucoromycota</taxon>
        <taxon>Mucoromycotina</taxon>
        <taxon>Mucoromycetes</taxon>
        <taxon>Mucorales</taxon>
        <taxon>Mucorineae</taxon>
        <taxon>Mucoraceae</taxon>
        <taxon>Mucor</taxon>
    </lineage>
</organism>
<evidence type="ECO:0000256" key="1">
    <source>
        <dbReference type="ARBA" id="ARBA00004123"/>
    </source>
</evidence>
<keyword evidence="12" id="KW-0175">Coiled coil</keyword>
<keyword evidence="8" id="KW-0493">Microtubule</keyword>
<evidence type="ECO:0000256" key="17">
    <source>
        <dbReference type="ARBA" id="ARBA00044152"/>
    </source>
</evidence>
<dbReference type="PANTHER" id="PTHR28216:SF1">
    <property type="entry name" value="DASH COMPLEX SUBUNIT DUO1"/>
    <property type="match status" value="1"/>
</dbReference>
<name>A0A8H7UXC1_9FUNG</name>
<dbReference type="GO" id="GO:0005874">
    <property type="term" value="C:microtubule"/>
    <property type="evidence" value="ECO:0007669"/>
    <property type="project" value="UniProtKB-KW"/>
</dbReference>
<dbReference type="EMBL" id="JAEPRD010000127">
    <property type="protein sequence ID" value="KAG2197512.1"/>
    <property type="molecule type" value="Genomic_DNA"/>
</dbReference>
<keyword evidence="9" id="KW-0498">Mitosis</keyword>
<evidence type="ECO:0000256" key="9">
    <source>
        <dbReference type="ARBA" id="ARBA00022776"/>
    </source>
</evidence>
<comment type="similarity">
    <text evidence="4">Belongs to the DASH complex DUO1 family.</text>
</comment>
<dbReference type="GO" id="GO:0000278">
    <property type="term" value="P:mitotic cell cycle"/>
    <property type="evidence" value="ECO:0007669"/>
    <property type="project" value="InterPro"/>
</dbReference>
<evidence type="ECO:0000256" key="14">
    <source>
        <dbReference type="ARBA" id="ARBA00023242"/>
    </source>
</evidence>
<evidence type="ECO:0000256" key="15">
    <source>
        <dbReference type="ARBA" id="ARBA00023306"/>
    </source>
</evidence>
<evidence type="ECO:0000256" key="18">
    <source>
        <dbReference type="ARBA" id="ARBA00044358"/>
    </source>
</evidence>
<protein>
    <recommendedName>
        <fullName evidence="17">DASH complex subunit DUO1</fullName>
    </recommendedName>
    <alternativeName>
        <fullName evidence="18">Outer kinetochore protein DUO1</fullName>
    </alternativeName>
</protein>
<comment type="caution">
    <text evidence="20">The sequence shown here is derived from an EMBL/GenBank/DDBJ whole genome shotgun (WGS) entry which is preliminary data.</text>
</comment>
<evidence type="ECO:0000256" key="16">
    <source>
        <dbReference type="ARBA" id="ARBA00023328"/>
    </source>
</evidence>
<keyword evidence="11" id="KW-0995">Kinetochore</keyword>
<dbReference type="InterPro" id="IPR013960">
    <property type="entry name" value="DASH_Duo1"/>
</dbReference>
<evidence type="ECO:0000256" key="19">
    <source>
        <dbReference type="SAM" id="MobiDB-lite"/>
    </source>
</evidence>
<dbReference type="Proteomes" id="UP000603453">
    <property type="component" value="Unassembled WGS sequence"/>
</dbReference>
<evidence type="ECO:0000256" key="5">
    <source>
        <dbReference type="ARBA" id="ARBA00022454"/>
    </source>
</evidence>
<keyword evidence="16" id="KW-0137">Centromere</keyword>
<evidence type="ECO:0000256" key="4">
    <source>
        <dbReference type="ARBA" id="ARBA00005366"/>
    </source>
</evidence>
<accession>A0A8H7UXC1</accession>
<evidence type="ECO:0000256" key="7">
    <source>
        <dbReference type="ARBA" id="ARBA00022618"/>
    </source>
</evidence>
<evidence type="ECO:0000256" key="12">
    <source>
        <dbReference type="ARBA" id="ARBA00023054"/>
    </source>
</evidence>
<feature type="region of interest" description="Disordered" evidence="19">
    <location>
        <begin position="112"/>
        <end position="137"/>
    </location>
</feature>
<dbReference type="GO" id="GO:0072686">
    <property type="term" value="C:mitotic spindle"/>
    <property type="evidence" value="ECO:0007669"/>
    <property type="project" value="InterPro"/>
</dbReference>
<dbReference type="AlphaFoldDB" id="A0A8H7UXC1"/>
<keyword evidence="5" id="KW-0158">Chromosome</keyword>
<evidence type="ECO:0000313" key="20">
    <source>
        <dbReference type="EMBL" id="KAG2197512.1"/>
    </source>
</evidence>
<keyword evidence="6" id="KW-0963">Cytoplasm</keyword>
<keyword evidence="7" id="KW-0132">Cell division</keyword>
<sequence>MNSERALPNHRQSTFSRSSRRSTFLGRGVNQNGPIVPNPNNSAEYNQELKEEYEDLKMMNRTFENVLDNLSKTKDQLAVFNHTVDVTNGLLDIWMDVLKNAEEIKSVLKNPSWHGSTTSDNELENKESHIKKRRLNE</sequence>
<dbReference type="OrthoDB" id="5599235at2759"/>
<keyword evidence="14" id="KW-0539">Nucleus</keyword>
<keyword evidence="13" id="KW-0206">Cytoskeleton</keyword>
<evidence type="ECO:0000256" key="8">
    <source>
        <dbReference type="ARBA" id="ARBA00022701"/>
    </source>
</evidence>
<feature type="compositionally biased region" description="Low complexity" evidence="19">
    <location>
        <begin position="13"/>
        <end position="24"/>
    </location>
</feature>
<keyword evidence="15" id="KW-0131">Cell cycle</keyword>
<reference evidence="20" key="1">
    <citation type="submission" date="2020-12" db="EMBL/GenBank/DDBJ databases">
        <title>Metabolic potential, ecology and presence of endohyphal bacteria is reflected in genomic diversity of Mucoromycotina.</title>
        <authorList>
            <person name="Muszewska A."/>
            <person name="Okrasinska A."/>
            <person name="Steczkiewicz K."/>
            <person name="Drgas O."/>
            <person name="Orlowska M."/>
            <person name="Perlinska-Lenart U."/>
            <person name="Aleksandrzak-Piekarczyk T."/>
            <person name="Szatraj K."/>
            <person name="Zielenkiewicz U."/>
            <person name="Pilsyk S."/>
            <person name="Malc E."/>
            <person name="Mieczkowski P."/>
            <person name="Kruszewska J.S."/>
            <person name="Biernat P."/>
            <person name="Pawlowska J."/>
        </authorList>
    </citation>
    <scope>NUCLEOTIDE SEQUENCE</scope>
    <source>
        <strain evidence="20">WA0000017839</strain>
    </source>
</reference>